<dbReference type="InterPro" id="IPR002528">
    <property type="entry name" value="MATE_fam"/>
</dbReference>
<dbReference type="InterPro" id="IPR050222">
    <property type="entry name" value="MATE_MdtK"/>
</dbReference>
<feature type="transmembrane region" description="Helical" evidence="6">
    <location>
        <begin position="358"/>
        <end position="380"/>
    </location>
</feature>
<feature type="transmembrane region" description="Helical" evidence="6">
    <location>
        <begin position="104"/>
        <end position="126"/>
    </location>
</feature>
<dbReference type="GO" id="GO:0042910">
    <property type="term" value="F:xenobiotic transmembrane transporter activity"/>
    <property type="evidence" value="ECO:0007669"/>
    <property type="project" value="InterPro"/>
</dbReference>
<evidence type="ECO:0000256" key="3">
    <source>
        <dbReference type="ARBA" id="ARBA00020268"/>
    </source>
</evidence>
<name>A0A1C5K176_9ACTN</name>
<keyword evidence="6" id="KW-0812">Transmembrane</keyword>
<dbReference type="AlphaFoldDB" id="A0A1C5K176"/>
<comment type="function">
    <text evidence="1">Multidrug efflux pump.</text>
</comment>
<dbReference type="PANTHER" id="PTHR43298">
    <property type="entry name" value="MULTIDRUG RESISTANCE PROTEIN NORM-RELATED"/>
    <property type="match status" value="1"/>
</dbReference>
<sequence length="461" mass="47657">MTHETWDVPGANGASVRRAIVRLAVPMAFAEVAGLVVLVGVMALMGRMGEEALYVRALYLPIGHLFIAVYVAFGFSNQVAAAISRGRGRPEDVAPMAMSFVRMWAVASVVLVAATLLAAPLLADAFDVPDASRPDFVAFLRWMAVAELLQVASILCSSSLRGFGHAGAGAAVVVVSAVVQFAGVALLGLAAGMGAMSVPLSIAVGAVVGALLGVGLMRRHGLIRFGAELTRWHPESVRHIRSVGLPVATTQLILFGANFGLLWVLGDFGPRVIAGFSSAVTLQFLVLMPAIVLGSATAIVLNQQRGAGRADWLPGTMHHGLAITVGVYLLVSVVMWAGSDLFGRLMTDSPGIADQTALYLSTVGLTYVLMGPVLTSLTVMEQIGSGLLAVVLNLVYFAAIVVIGALVVAAVPEPVALYRTIAWCNLAGVVVVLAGLHAVRRASRLPAPTGPAPAPVGGGPA</sequence>
<comment type="similarity">
    <text evidence="2">Belongs to the multi antimicrobial extrusion (MATE) (TC 2.A.66.1) family.</text>
</comment>
<feature type="transmembrane region" description="Helical" evidence="6">
    <location>
        <begin position="168"/>
        <end position="190"/>
    </location>
</feature>
<protein>
    <recommendedName>
        <fullName evidence="3">Probable multidrug resistance protein NorM</fullName>
    </recommendedName>
    <alternativeName>
        <fullName evidence="5">Multidrug-efflux transporter</fullName>
    </alternativeName>
</protein>
<evidence type="ECO:0000256" key="1">
    <source>
        <dbReference type="ARBA" id="ARBA00003408"/>
    </source>
</evidence>
<feature type="transmembrane region" description="Helical" evidence="6">
    <location>
        <begin position="196"/>
        <end position="216"/>
    </location>
</feature>
<feature type="transmembrane region" description="Helical" evidence="6">
    <location>
        <begin position="58"/>
        <end position="83"/>
    </location>
</feature>
<evidence type="ECO:0000313" key="7">
    <source>
        <dbReference type="EMBL" id="SCG76331.1"/>
    </source>
</evidence>
<keyword evidence="8" id="KW-1185">Reference proteome</keyword>
<keyword evidence="6" id="KW-0472">Membrane</keyword>
<reference evidence="8" key="1">
    <citation type="submission" date="2016-06" db="EMBL/GenBank/DDBJ databases">
        <authorList>
            <person name="Varghese N."/>
            <person name="Submissions Spin"/>
        </authorList>
    </citation>
    <scope>NUCLEOTIDE SEQUENCE [LARGE SCALE GENOMIC DNA]</scope>
    <source>
        <strain evidence="8">DSM 45161</strain>
    </source>
</reference>
<dbReference type="PANTHER" id="PTHR43298:SF2">
    <property type="entry name" value="FMN_FAD EXPORTER YEEO-RELATED"/>
    <property type="match status" value="1"/>
</dbReference>
<evidence type="ECO:0000256" key="2">
    <source>
        <dbReference type="ARBA" id="ARBA00010199"/>
    </source>
</evidence>
<dbReference type="OrthoDB" id="5145805at2"/>
<dbReference type="Pfam" id="PF01554">
    <property type="entry name" value="MatE"/>
    <property type="match status" value="2"/>
</dbReference>
<gene>
    <name evidence="7" type="ORF">GA0070614_5896</name>
</gene>
<dbReference type="RefSeq" id="WP_088978942.1">
    <property type="nucleotide sequence ID" value="NZ_LT607753.1"/>
</dbReference>
<dbReference type="Proteomes" id="UP000198215">
    <property type="component" value="Chromosome I"/>
</dbReference>
<evidence type="ECO:0000256" key="4">
    <source>
        <dbReference type="ARBA" id="ARBA00022448"/>
    </source>
</evidence>
<dbReference type="GO" id="GO:0005886">
    <property type="term" value="C:plasma membrane"/>
    <property type="evidence" value="ECO:0007669"/>
    <property type="project" value="TreeGrafter"/>
</dbReference>
<feature type="transmembrane region" description="Helical" evidence="6">
    <location>
        <begin position="321"/>
        <end position="338"/>
    </location>
</feature>
<evidence type="ECO:0000256" key="5">
    <source>
        <dbReference type="ARBA" id="ARBA00031636"/>
    </source>
</evidence>
<keyword evidence="6" id="KW-1133">Transmembrane helix</keyword>
<dbReference type="EMBL" id="LT607753">
    <property type="protein sequence ID" value="SCG76331.1"/>
    <property type="molecule type" value="Genomic_DNA"/>
</dbReference>
<feature type="transmembrane region" description="Helical" evidence="6">
    <location>
        <begin position="243"/>
        <end position="266"/>
    </location>
</feature>
<proteinExistence type="inferred from homology"/>
<accession>A0A1C5K176</accession>
<feature type="transmembrane region" description="Helical" evidence="6">
    <location>
        <begin position="416"/>
        <end position="436"/>
    </location>
</feature>
<feature type="transmembrane region" description="Helical" evidence="6">
    <location>
        <begin position="138"/>
        <end position="156"/>
    </location>
</feature>
<evidence type="ECO:0000313" key="8">
    <source>
        <dbReference type="Proteomes" id="UP000198215"/>
    </source>
</evidence>
<dbReference type="GO" id="GO:0015297">
    <property type="term" value="F:antiporter activity"/>
    <property type="evidence" value="ECO:0007669"/>
    <property type="project" value="InterPro"/>
</dbReference>
<keyword evidence="4" id="KW-0813">Transport</keyword>
<feature type="transmembrane region" description="Helical" evidence="6">
    <location>
        <begin position="272"/>
        <end position="301"/>
    </location>
</feature>
<feature type="transmembrane region" description="Helical" evidence="6">
    <location>
        <begin position="23"/>
        <end position="46"/>
    </location>
</feature>
<evidence type="ECO:0000256" key="6">
    <source>
        <dbReference type="SAM" id="Phobius"/>
    </source>
</evidence>
<organism evidence="7 8">
    <name type="scientific">Micromonospora coxensis</name>
    <dbReference type="NCBI Taxonomy" id="356852"/>
    <lineage>
        <taxon>Bacteria</taxon>
        <taxon>Bacillati</taxon>
        <taxon>Actinomycetota</taxon>
        <taxon>Actinomycetes</taxon>
        <taxon>Micromonosporales</taxon>
        <taxon>Micromonosporaceae</taxon>
        <taxon>Micromonospora</taxon>
    </lineage>
</organism>
<feature type="transmembrane region" description="Helical" evidence="6">
    <location>
        <begin position="387"/>
        <end position="410"/>
    </location>
</feature>